<keyword evidence="5" id="KW-0325">Glycoprotein</keyword>
<dbReference type="PANTHER" id="PTHR12680">
    <property type="entry name" value="PUTATIVE HOMEODOMAIN TRANSCRIPTION FACTOR PHTF"/>
    <property type="match status" value="1"/>
</dbReference>
<evidence type="ECO:0000256" key="6">
    <source>
        <dbReference type="SAM" id="MobiDB-lite"/>
    </source>
</evidence>
<evidence type="ECO:0000259" key="8">
    <source>
        <dbReference type="Pfam" id="PF12129"/>
    </source>
</evidence>
<reference key="1">
    <citation type="journal article" date="2007" name="Nature">
        <title>The medaka draft genome and insights into vertebrate genome evolution.</title>
        <authorList>
            <person name="Kasahara M."/>
            <person name="Naruse K."/>
            <person name="Sasaki S."/>
            <person name="Nakatani Y."/>
            <person name="Qu W."/>
            <person name="Ahsan B."/>
            <person name="Yamada T."/>
            <person name="Nagayasu Y."/>
            <person name="Doi K."/>
            <person name="Kasai Y."/>
            <person name="Jindo T."/>
            <person name="Kobayashi D."/>
            <person name="Shimada A."/>
            <person name="Toyoda A."/>
            <person name="Kuroki Y."/>
            <person name="Fujiyama A."/>
            <person name="Sasaki T."/>
            <person name="Shimizu A."/>
            <person name="Asakawa S."/>
            <person name="Shimizu N."/>
            <person name="Hashimoto S."/>
            <person name="Yang J."/>
            <person name="Lee Y."/>
            <person name="Matsushima K."/>
            <person name="Sugano S."/>
            <person name="Sakaizumi M."/>
            <person name="Narita T."/>
            <person name="Ohishi K."/>
            <person name="Haga S."/>
            <person name="Ohta F."/>
            <person name="Nomoto H."/>
            <person name="Nogata K."/>
            <person name="Morishita T."/>
            <person name="Endo T."/>
            <person name="Shin-I T."/>
            <person name="Takeda H."/>
            <person name="Morishita S."/>
            <person name="Kohara Y."/>
        </authorList>
    </citation>
    <scope>NUCLEOTIDE SEQUENCE [LARGE SCALE GENOMIC DNA]</scope>
    <source>
        <strain>Hd-rR</strain>
    </source>
</reference>
<dbReference type="InterPro" id="IPR021980">
    <property type="entry name" value="PHTF1/2_N"/>
</dbReference>
<feature type="region of interest" description="Disordered" evidence="6">
    <location>
        <begin position="146"/>
        <end position="193"/>
    </location>
</feature>
<proteinExistence type="predicted"/>
<feature type="domain" description="PHTF1/2 N-terminal" evidence="8">
    <location>
        <begin position="10"/>
        <end position="147"/>
    </location>
</feature>
<organism evidence="9 10">
    <name type="scientific">Oryzias latipes</name>
    <name type="common">Japanese rice fish</name>
    <name type="synonym">Japanese killifish</name>
    <dbReference type="NCBI Taxonomy" id="8090"/>
    <lineage>
        <taxon>Eukaryota</taxon>
        <taxon>Metazoa</taxon>
        <taxon>Chordata</taxon>
        <taxon>Craniata</taxon>
        <taxon>Vertebrata</taxon>
        <taxon>Euteleostomi</taxon>
        <taxon>Actinopterygii</taxon>
        <taxon>Neopterygii</taxon>
        <taxon>Teleostei</taxon>
        <taxon>Neoteleostei</taxon>
        <taxon>Acanthomorphata</taxon>
        <taxon>Ovalentaria</taxon>
        <taxon>Atherinomorphae</taxon>
        <taxon>Beloniformes</taxon>
        <taxon>Adrianichthyidae</taxon>
        <taxon>Oryziinae</taxon>
        <taxon>Oryzias</taxon>
    </lineage>
</organism>
<evidence type="ECO:0000256" key="7">
    <source>
        <dbReference type="SAM" id="Phobius"/>
    </source>
</evidence>
<evidence type="ECO:0000256" key="5">
    <source>
        <dbReference type="ARBA" id="ARBA00023180"/>
    </source>
</evidence>
<dbReference type="AlphaFoldDB" id="A0A3P9L8C1"/>
<feature type="compositionally biased region" description="Polar residues" evidence="6">
    <location>
        <begin position="176"/>
        <end position="193"/>
    </location>
</feature>
<dbReference type="PANTHER" id="PTHR12680:SF2">
    <property type="entry name" value="PROTEIN PHTF2"/>
    <property type="match status" value="1"/>
</dbReference>
<keyword evidence="2 7" id="KW-0812">Transmembrane</keyword>
<evidence type="ECO:0000256" key="3">
    <source>
        <dbReference type="ARBA" id="ARBA00022989"/>
    </source>
</evidence>
<evidence type="ECO:0000256" key="4">
    <source>
        <dbReference type="ARBA" id="ARBA00023136"/>
    </source>
</evidence>
<dbReference type="Proteomes" id="UP000265180">
    <property type="component" value="Chromosome 23"/>
</dbReference>
<feature type="transmembrane region" description="Helical" evidence="7">
    <location>
        <begin position="92"/>
        <end position="113"/>
    </location>
</feature>
<protein>
    <submittedName>
        <fullName evidence="9">Putative homeodomain transcription factor 2</fullName>
    </submittedName>
</protein>
<accession>A0A3P9L8C1</accession>
<sequence>VSCRILCILIGAYDQQIWEKSVEQREIKGLRNKPKKTGHVKPDLIDVDLVRGSAFAKAKPESPWTSLTRKGIVRVVFFPFFYRWWIQVTSRAIFLLLLALYLLQVAAAVMYVSIPEAHGIPATEVFGAIWLMLLLGTVHCQIVSTRTPKPVSSSGGKRRRKLRKASQMEVHREGDGSSSTDNTQEGSPHSQSASTTYSLGAFFQDFWHDICKLSFHRSKKSKLSIDKSTETDNGYVSLDGRVNNRSSEEGLQLHEQRCDSLSRAEEACWSSRMPPPHSHTGRSSGLLLVSNEASSEEDPEASYSALLSPHRGVERMNNDCTLRNRKSTHHYKKHYTVEDVPKSGTSCSSRCSSLRTHDSESTRHESETEDLMWEDFLHCAECRSSCTSETGNPTCPLNKKEYRDDPFHQVSSWCGFASSGSSSSC</sequence>
<reference evidence="9" key="4">
    <citation type="submission" date="2025-09" db="UniProtKB">
        <authorList>
            <consortium name="Ensembl"/>
        </authorList>
    </citation>
    <scope>IDENTIFICATION</scope>
    <source>
        <strain evidence="9">HNI</strain>
    </source>
</reference>
<keyword evidence="4 7" id="KW-0472">Membrane</keyword>
<keyword evidence="3 7" id="KW-1133">Transmembrane helix</keyword>
<evidence type="ECO:0000313" key="10">
    <source>
        <dbReference type="Proteomes" id="UP000265180"/>
    </source>
</evidence>
<dbReference type="Ensembl" id="ENSORLT00020025337.1">
    <property type="protein sequence ID" value="ENSORLP00020016950.1"/>
    <property type="gene ID" value="ENSORLG00020000927.1"/>
</dbReference>
<feature type="region of interest" description="Disordered" evidence="6">
    <location>
        <begin position="222"/>
        <end position="242"/>
    </location>
</feature>
<reference evidence="9" key="3">
    <citation type="submission" date="2025-08" db="UniProtKB">
        <authorList>
            <consortium name="Ensembl"/>
        </authorList>
    </citation>
    <scope>IDENTIFICATION</scope>
    <source>
        <strain evidence="9">HNI</strain>
    </source>
</reference>
<dbReference type="GO" id="GO:0005783">
    <property type="term" value="C:endoplasmic reticulum"/>
    <property type="evidence" value="ECO:0007669"/>
    <property type="project" value="InterPro"/>
</dbReference>
<name>A0A3P9L8C1_ORYLA</name>
<evidence type="ECO:0000313" key="9">
    <source>
        <dbReference type="Ensembl" id="ENSORLP00020016950.1"/>
    </source>
</evidence>
<dbReference type="InterPro" id="IPR039775">
    <property type="entry name" value="PHTF1/2"/>
</dbReference>
<comment type="subcellular location">
    <subcellularLocation>
        <location evidence="1">Membrane</location>
        <topology evidence="1">Multi-pass membrane protein</topology>
    </subcellularLocation>
</comment>
<evidence type="ECO:0000256" key="2">
    <source>
        <dbReference type="ARBA" id="ARBA00022692"/>
    </source>
</evidence>
<dbReference type="GO" id="GO:0016020">
    <property type="term" value="C:membrane"/>
    <property type="evidence" value="ECO:0007669"/>
    <property type="project" value="UniProtKB-SubCell"/>
</dbReference>
<reference evidence="9 10" key="2">
    <citation type="submission" date="2017-04" db="EMBL/GenBank/DDBJ databases">
        <title>CpG methylation of centromeres and impact of large insertions on vertebrate speciation.</title>
        <authorList>
            <person name="Ichikawa K."/>
            <person name="Yoshimura J."/>
            <person name="Morishita S."/>
        </authorList>
    </citation>
    <scope>NUCLEOTIDE SEQUENCE</scope>
    <source>
        <strain evidence="9 10">HNI</strain>
    </source>
</reference>
<dbReference type="Pfam" id="PF12129">
    <property type="entry name" value="PHTF1-2_N"/>
    <property type="match status" value="1"/>
</dbReference>
<evidence type="ECO:0000256" key="1">
    <source>
        <dbReference type="ARBA" id="ARBA00004141"/>
    </source>
</evidence>